<gene>
    <name evidence="1" type="ORF">RchiOBHm_Chr2g0138061</name>
</gene>
<keyword evidence="2" id="KW-1185">Reference proteome</keyword>
<comment type="caution">
    <text evidence="1">The sequence shown here is derived from an EMBL/GenBank/DDBJ whole genome shotgun (WGS) entry which is preliminary data.</text>
</comment>
<organism evidence="1 2">
    <name type="scientific">Rosa chinensis</name>
    <name type="common">China rose</name>
    <dbReference type="NCBI Taxonomy" id="74649"/>
    <lineage>
        <taxon>Eukaryota</taxon>
        <taxon>Viridiplantae</taxon>
        <taxon>Streptophyta</taxon>
        <taxon>Embryophyta</taxon>
        <taxon>Tracheophyta</taxon>
        <taxon>Spermatophyta</taxon>
        <taxon>Magnoliopsida</taxon>
        <taxon>eudicotyledons</taxon>
        <taxon>Gunneridae</taxon>
        <taxon>Pentapetalae</taxon>
        <taxon>rosids</taxon>
        <taxon>fabids</taxon>
        <taxon>Rosales</taxon>
        <taxon>Rosaceae</taxon>
        <taxon>Rosoideae</taxon>
        <taxon>Rosoideae incertae sedis</taxon>
        <taxon>Rosa</taxon>
    </lineage>
</organism>
<sequence>MTVTKPFQRILGQLRSVSRSESWPGLPWVTRRRRRLKVVEVEVGGGAVEEEAAGDELIGPKLEDLPVRYRVQDLPVRFVPSHSDLVPRSIFFFFCTL</sequence>
<evidence type="ECO:0000313" key="2">
    <source>
        <dbReference type="Proteomes" id="UP000238479"/>
    </source>
</evidence>
<dbReference type="Gramene" id="PRQ50877">
    <property type="protein sequence ID" value="PRQ50877"/>
    <property type="gene ID" value="RchiOBHm_Chr2g0138061"/>
</dbReference>
<protein>
    <submittedName>
        <fullName evidence="1">Uncharacterized protein</fullName>
    </submittedName>
</protein>
<name>A0A2P6RWR9_ROSCH</name>
<proteinExistence type="predicted"/>
<dbReference type="Proteomes" id="UP000238479">
    <property type="component" value="Chromosome 2"/>
</dbReference>
<dbReference type="AlphaFoldDB" id="A0A2P6RWR9"/>
<accession>A0A2P6RWR9</accession>
<evidence type="ECO:0000313" key="1">
    <source>
        <dbReference type="EMBL" id="PRQ50877.1"/>
    </source>
</evidence>
<dbReference type="EMBL" id="PDCK01000040">
    <property type="protein sequence ID" value="PRQ50877.1"/>
    <property type="molecule type" value="Genomic_DNA"/>
</dbReference>
<reference evidence="1 2" key="1">
    <citation type="journal article" date="2018" name="Nat. Genet.">
        <title>The Rosa genome provides new insights in the design of modern roses.</title>
        <authorList>
            <person name="Bendahmane M."/>
        </authorList>
    </citation>
    <scope>NUCLEOTIDE SEQUENCE [LARGE SCALE GENOMIC DNA]</scope>
    <source>
        <strain evidence="2">cv. Old Blush</strain>
    </source>
</reference>